<reference evidence="2 3" key="1">
    <citation type="submission" date="2019-03" db="EMBL/GenBank/DDBJ databases">
        <title>First draft genome of Liparis tanakae, snailfish: a comprehensive survey of snailfish specific genes.</title>
        <authorList>
            <person name="Kim W."/>
            <person name="Song I."/>
            <person name="Jeong J.-H."/>
            <person name="Kim D."/>
            <person name="Kim S."/>
            <person name="Ryu S."/>
            <person name="Song J.Y."/>
            <person name="Lee S.K."/>
        </authorList>
    </citation>
    <scope>NUCLEOTIDE SEQUENCE [LARGE SCALE GENOMIC DNA]</scope>
    <source>
        <tissue evidence="2">Muscle</tissue>
    </source>
</reference>
<dbReference type="AlphaFoldDB" id="A0A4Z2E441"/>
<dbReference type="EMBL" id="SRLO01018626">
    <property type="protein sequence ID" value="TNN23394.1"/>
    <property type="molecule type" value="Genomic_DNA"/>
</dbReference>
<proteinExistence type="predicted"/>
<comment type="caution">
    <text evidence="2">The sequence shown here is derived from an EMBL/GenBank/DDBJ whole genome shotgun (WGS) entry which is preliminary data.</text>
</comment>
<feature type="region of interest" description="Disordered" evidence="1">
    <location>
        <begin position="1"/>
        <end position="36"/>
    </location>
</feature>
<keyword evidence="3" id="KW-1185">Reference proteome</keyword>
<dbReference type="Proteomes" id="UP000314294">
    <property type="component" value="Unassembled WGS sequence"/>
</dbReference>
<accession>A0A4Z2E441</accession>
<name>A0A4Z2E441_9TELE</name>
<sequence length="36" mass="4061">MEFQEFQRRSNQKGAMKAEDEDGNVSGGDDMAPQEK</sequence>
<gene>
    <name evidence="2" type="ORF">EYF80_066486</name>
</gene>
<organism evidence="2 3">
    <name type="scientific">Liparis tanakae</name>
    <name type="common">Tanaka's snailfish</name>
    <dbReference type="NCBI Taxonomy" id="230148"/>
    <lineage>
        <taxon>Eukaryota</taxon>
        <taxon>Metazoa</taxon>
        <taxon>Chordata</taxon>
        <taxon>Craniata</taxon>
        <taxon>Vertebrata</taxon>
        <taxon>Euteleostomi</taxon>
        <taxon>Actinopterygii</taxon>
        <taxon>Neopterygii</taxon>
        <taxon>Teleostei</taxon>
        <taxon>Neoteleostei</taxon>
        <taxon>Acanthomorphata</taxon>
        <taxon>Eupercaria</taxon>
        <taxon>Perciformes</taxon>
        <taxon>Cottioidei</taxon>
        <taxon>Cottales</taxon>
        <taxon>Liparidae</taxon>
        <taxon>Liparis</taxon>
    </lineage>
</organism>
<evidence type="ECO:0000256" key="1">
    <source>
        <dbReference type="SAM" id="MobiDB-lite"/>
    </source>
</evidence>
<protein>
    <submittedName>
        <fullName evidence="2">Uncharacterized protein</fullName>
    </submittedName>
</protein>
<evidence type="ECO:0000313" key="2">
    <source>
        <dbReference type="EMBL" id="TNN23394.1"/>
    </source>
</evidence>
<evidence type="ECO:0000313" key="3">
    <source>
        <dbReference type="Proteomes" id="UP000314294"/>
    </source>
</evidence>